<dbReference type="AlphaFoldDB" id="A0A1H4I660"/>
<proteinExistence type="predicted"/>
<accession>A0A1H4I660</accession>
<gene>
    <name evidence="1" type="ORF">SAMN04490239_0086</name>
</gene>
<organism evidence="1 2">
    <name type="scientific">Rhodococcus koreensis</name>
    <dbReference type="NCBI Taxonomy" id="99653"/>
    <lineage>
        <taxon>Bacteria</taxon>
        <taxon>Bacillati</taxon>
        <taxon>Actinomycetota</taxon>
        <taxon>Actinomycetes</taxon>
        <taxon>Mycobacteriales</taxon>
        <taxon>Nocardiaceae</taxon>
        <taxon>Rhodococcus</taxon>
    </lineage>
</organism>
<evidence type="ECO:0008006" key="3">
    <source>
        <dbReference type="Google" id="ProtNLM"/>
    </source>
</evidence>
<name>A0A1H4I660_9NOCA</name>
<dbReference type="EMBL" id="FNSV01000001">
    <property type="protein sequence ID" value="SEB29400.1"/>
    <property type="molecule type" value="Genomic_DNA"/>
</dbReference>
<dbReference type="Proteomes" id="UP000183561">
    <property type="component" value="Unassembled WGS sequence"/>
</dbReference>
<sequence>MPPNERNPVMDDQKDAYTLQQQGLTWAEIGRELGTNAEVARSFAAAYERRTDRAAAEEQAALF</sequence>
<evidence type="ECO:0000313" key="2">
    <source>
        <dbReference type="Proteomes" id="UP000183561"/>
    </source>
</evidence>
<evidence type="ECO:0000313" key="1">
    <source>
        <dbReference type="EMBL" id="SEB29400.1"/>
    </source>
</evidence>
<protein>
    <recommendedName>
        <fullName evidence="3">Sigma-70, region 4</fullName>
    </recommendedName>
</protein>
<keyword evidence="2" id="KW-1185">Reference proteome</keyword>
<reference evidence="2" key="1">
    <citation type="submission" date="2016-10" db="EMBL/GenBank/DDBJ databases">
        <authorList>
            <person name="Varghese N."/>
            <person name="Submissions S."/>
        </authorList>
    </citation>
    <scope>NUCLEOTIDE SEQUENCE [LARGE SCALE GENOMIC DNA]</scope>
    <source>
        <strain evidence="2">DSM 44498</strain>
    </source>
</reference>